<protein>
    <submittedName>
        <fullName evidence="7">Amino acid permease</fullName>
    </submittedName>
</protein>
<proteinExistence type="predicted"/>
<dbReference type="InterPro" id="IPR002293">
    <property type="entry name" value="AA/rel_permease1"/>
</dbReference>
<feature type="transmembrane region" description="Helical" evidence="6">
    <location>
        <begin position="260"/>
        <end position="285"/>
    </location>
</feature>
<dbReference type="EMBL" id="BSOA01000018">
    <property type="protein sequence ID" value="GLQ88593.1"/>
    <property type="molecule type" value="Genomic_DNA"/>
</dbReference>
<feature type="transmembrane region" description="Helical" evidence="6">
    <location>
        <begin position="32"/>
        <end position="51"/>
    </location>
</feature>
<feature type="transmembrane region" description="Helical" evidence="6">
    <location>
        <begin position="158"/>
        <end position="178"/>
    </location>
</feature>
<feature type="transmembrane region" description="Helical" evidence="6">
    <location>
        <begin position="119"/>
        <end position="138"/>
    </location>
</feature>
<dbReference type="PANTHER" id="PTHR43243:SF4">
    <property type="entry name" value="CATIONIC AMINO ACID TRANSPORTER 4"/>
    <property type="match status" value="1"/>
</dbReference>
<comment type="caution">
    <text evidence="7">The sequence shown here is derived from an EMBL/GenBank/DDBJ whole genome shotgun (WGS) entry which is preliminary data.</text>
</comment>
<name>A0ABQ5XAE4_9GAMM</name>
<sequence length="484" mass="51338">MTWLTDMMRRKPLSVMQQEAGNSSGLRRVLGLWQLTAIGLGGIIGVGIFVLTGTVAATQAGPAVLLSFLLAGIASGAAALCYAEFSGLIPVSGSAYTYGYAVLGEFAGWIIGWDLLLEYALIAAVVAVGWSGYVQALLDAAGLSLPVWAQGAYGSAPGRLFNLPAVVVSIAITLLLAMRMQWGARFNTTIVAIKIAAAVAIVIAGVAYVKPERWHPFMPFGMHGVVTGAAVVFFAVFGYDQLTTAAEESRHPQRDLPRAVLLSLSIAMALYFAICLVLTGIVPYSTLDTPAPVASAFKAIGLPQVMVAISLASVCGITSVIFANLLAGARIWFALSRDGLLPGWYAKVHPRWHTPHRTTLLLGAVTAIASGLFPLNELAKLVNIGVLGAFIVICSAVAVLRWRQPQLERPFRTPLVPLVPLIGVGFSCWLIWGLPSITYWRFGLWLVLGLVVYFAYGRHHSRLNAAAGTPEPARNIATGGTSSG</sequence>
<evidence type="ECO:0000313" key="7">
    <source>
        <dbReference type="EMBL" id="GLQ88593.1"/>
    </source>
</evidence>
<evidence type="ECO:0000256" key="1">
    <source>
        <dbReference type="ARBA" id="ARBA00004141"/>
    </source>
</evidence>
<reference evidence="8" key="1">
    <citation type="journal article" date="2019" name="Int. J. Syst. Evol. Microbiol.">
        <title>The Global Catalogue of Microorganisms (GCM) 10K type strain sequencing project: providing services to taxonomists for standard genome sequencing and annotation.</title>
        <authorList>
            <consortium name="The Broad Institute Genomics Platform"/>
            <consortium name="The Broad Institute Genome Sequencing Center for Infectious Disease"/>
            <person name="Wu L."/>
            <person name="Ma J."/>
        </authorList>
    </citation>
    <scope>NUCLEOTIDE SEQUENCE [LARGE SCALE GENOMIC DNA]</scope>
    <source>
        <strain evidence="8">NBRC 111981</strain>
    </source>
</reference>
<feature type="transmembrane region" description="Helical" evidence="6">
    <location>
        <begin position="305"/>
        <end position="327"/>
    </location>
</feature>
<dbReference type="Proteomes" id="UP001156627">
    <property type="component" value="Unassembled WGS sequence"/>
</dbReference>
<evidence type="ECO:0000256" key="4">
    <source>
        <dbReference type="ARBA" id="ARBA00022989"/>
    </source>
</evidence>
<gene>
    <name evidence="7" type="ORF">GCM10007898_21630</name>
</gene>
<evidence type="ECO:0000313" key="8">
    <source>
        <dbReference type="Proteomes" id="UP001156627"/>
    </source>
</evidence>
<feature type="transmembrane region" description="Helical" evidence="6">
    <location>
        <begin position="63"/>
        <end position="83"/>
    </location>
</feature>
<dbReference type="PIRSF" id="PIRSF006060">
    <property type="entry name" value="AA_transporter"/>
    <property type="match status" value="1"/>
</dbReference>
<organism evidence="7 8">
    <name type="scientific">Dyella flagellata</name>
    <dbReference type="NCBI Taxonomy" id="1867833"/>
    <lineage>
        <taxon>Bacteria</taxon>
        <taxon>Pseudomonadati</taxon>
        <taxon>Pseudomonadota</taxon>
        <taxon>Gammaproteobacteria</taxon>
        <taxon>Lysobacterales</taxon>
        <taxon>Rhodanobacteraceae</taxon>
        <taxon>Dyella</taxon>
    </lineage>
</organism>
<feature type="transmembrane region" description="Helical" evidence="6">
    <location>
        <begin position="438"/>
        <end position="456"/>
    </location>
</feature>
<feature type="transmembrane region" description="Helical" evidence="6">
    <location>
        <begin position="95"/>
        <end position="112"/>
    </location>
</feature>
<comment type="subcellular location">
    <subcellularLocation>
        <location evidence="1">Membrane</location>
        <topology evidence="1">Multi-pass membrane protein</topology>
    </subcellularLocation>
</comment>
<evidence type="ECO:0000256" key="6">
    <source>
        <dbReference type="SAM" id="Phobius"/>
    </source>
</evidence>
<keyword evidence="3 6" id="KW-0812">Transmembrane</keyword>
<dbReference type="RefSeq" id="WP_284332031.1">
    <property type="nucleotide sequence ID" value="NZ_BSOA01000018.1"/>
</dbReference>
<evidence type="ECO:0000256" key="2">
    <source>
        <dbReference type="ARBA" id="ARBA00022448"/>
    </source>
</evidence>
<feature type="transmembrane region" description="Helical" evidence="6">
    <location>
        <begin position="414"/>
        <end position="432"/>
    </location>
</feature>
<dbReference type="Pfam" id="PF13520">
    <property type="entry name" value="AA_permease_2"/>
    <property type="match status" value="1"/>
</dbReference>
<accession>A0ABQ5XAE4</accession>
<feature type="transmembrane region" description="Helical" evidence="6">
    <location>
        <begin position="220"/>
        <end position="239"/>
    </location>
</feature>
<keyword evidence="5 6" id="KW-0472">Membrane</keyword>
<evidence type="ECO:0000256" key="5">
    <source>
        <dbReference type="ARBA" id="ARBA00023136"/>
    </source>
</evidence>
<feature type="transmembrane region" description="Helical" evidence="6">
    <location>
        <begin position="358"/>
        <end position="375"/>
    </location>
</feature>
<feature type="transmembrane region" description="Helical" evidence="6">
    <location>
        <begin position="381"/>
        <end position="402"/>
    </location>
</feature>
<evidence type="ECO:0000256" key="3">
    <source>
        <dbReference type="ARBA" id="ARBA00022692"/>
    </source>
</evidence>
<dbReference type="PANTHER" id="PTHR43243">
    <property type="entry name" value="INNER MEMBRANE TRANSPORTER YGJI-RELATED"/>
    <property type="match status" value="1"/>
</dbReference>
<dbReference type="Gene3D" id="1.20.1740.10">
    <property type="entry name" value="Amino acid/polyamine transporter I"/>
    <property type="match status" value="1"/>
</dbReference>
<keyword evidence="2" id="KW-0813">Transport</keyword>
<keyword evidence="4 6" id="KW-1133">Transmembrane helix</keyword>
<keyword evidence="8" id="KW-1185">Reference proteome</keyword>
<feature type="transmembrane region" description="Helical" evidence="6">
    <location>
        <begin position="190"/>
        <end position="208"/>
    </location>
</feature>